<name>A0A5N6RRJ1_9ROSI</name>
<proteinExistence type="inferred from homology"/>
<dbReference type="InterPro" id="IPR011333">
    <property type="entry name" value="SKP1/BTB/POZ_sf"/>
</dbReference>
<dbReference type="PIRSF" id="PIRSF028729">
    <property type="entry name" value="E3_ubiquit_lig_SCF_Skp"/>
    <property type="match status" value="1"/>
</dbReference>
<comment type="subunit">
    <text evidence="4">Part of a SCF (SKP1-cullin-F-box) protein ligase complex.</text>
</comment>
<dbReference type="SMART" id="SM00512">
    <property type="entry name" value="Skp1"/>
    <property type="match status" value="1"/>
</dbReference>
<gene>
    <name evidence="7" type="ORF">FH972_019404</name>
</gene>
<evidence type="ECO:0000256" key="3">
    <source>
        <dbReference type="ARBA" id="ARBA00022786"/>
    </source>
</evidence>
<dbReference type="InterPro" id="IPR016072">
    <property type="entry name" value="Skp1_comp_dimer"/>
</dbReference>
<dbReference type="GO" id="GO:0006511">
    <property type="term" value="P:ubiquitin-dependent protein catabolic process"/>
    <property type="evidence" value="ECO:0007669"/>
    <property type="project" value="InterPro"/>
</dbReference>
<evidence type="ECO:0000256" key="2">
    <source>
        <dbReference type="ARBA" id="ARBA00009993"/>
    </source>
</evidence>
<dbReference type="PANTHER" id="PTHR11165">
    <property type="entry name" value="SKP1"/>
    <property type="match status" value="1"/>
</dbReference>
<dbReference type="SUPFAM" id="SSF54695">
    <property type="entry name" value="POZ domain"/>
    <property type="match status" value="1"/>
</dbReference>
<dbReference type="OrthoDB" id="2342932at2759"/>
<dbReference type="UniPathway" id="UPA00143"/>
<evidence type="ECO:0000256" key="1">
    <source>
        <dbReference type="ARBA" id="ARBA00004906"/>
    </source>
</evidence>
<dbReference type="InterPro" id="IPR016073">
    <property type="entry name" value="Skp1_comp_POZ"/>
</dbReference>
<evidence type="ECO:0000313" key="7">
    <source>
        <dbReference type="EMBL" id="KAE8124527.1"/>
    </source>
</evidence>
<dbReference type="InterPro" id="IPR001232">
    <property type="entry name" value="SKP1-like"/>
</dbReference>
<evidence type="ECO:0000256" key="4">
    <source>
        <dbReference type="PIRNR" id="PIRNR028729"/>
    </source>
</evidence>
<comment type="function">
    <text evidence="4">Involved in ubiquitination and subsequent proteasomal degradation of target proteins. Together with CUL1, RBX1 and a F-box protein, it forms a SCF E3 ubiquitin ligase complex. The functional specificity of this complex depends on the type of F-box protein. In the SCF complex, it serves as an adapter that links the F-box protein to CUL1.</text>
</comment>
<reference evidence="7 8" key="1">
    <citation type="submission" date="2019-06" db="EMBL/GenBank/DDBJ databases">
        <title>A chromosomal-level reference genome of Carpinus fangiana (Coryloideae, Betulaceae).</title>
        <authorList>
            <person name="Yang X."/>
            <person name="Wang Z."/>
            <person name="Zhang L."/>
            <person name="Hao G."/>
            <person name="Liu J."/>
            <person name="Yang Y."/>
        </authorList>
    </citation>
    <scope>NUCLEOTIDE SEQUENCE [LARGE SCALE GENOMIC DNA]</scope>
    <source>
        <strain evidence="7">Cfa_2016G</strain>
        <tissue evidence="7">Leaf</tissue>
    </source>
</reference>
<dbReference type="Proteomes" id="UP000327013">
    <property type="component" value="Chromosome 8"/>
</dbReference>
<organism evidence="7 8">
    <name type="scientific">Carpinus fangiana</name>
    <dbReference type="NCBI Taxonomy" id="176857"/>
    <lineage>
        <taxon>Eukaryota</taxon>
        <taxon>Viridiplantae</taxon>
        <taxon>Streptophyta</taxon>
        <taxon>Embryophyta</taxon>
        <taxon>Tracheophyta</taxon>
        <taxon>Spermatophyta</taxon>
        <taxon>Magnoliopsida</taxon>
        <taxon>eudicotyledons</taxon>
        <taxon>Gunneridae</taxon>
        <taxon>Pentapetalae</taxon>
        <taxon>rosids</taxon>
        <taxon>fabids</taxon>
        <taxon>Fagales</taxon>
        <taxon>Betulaceae</taxon>
        <taxon>Carpinus</taxon>
    </lineage>
</organism>
<dbReference type="Pfam" id="PF01466">
    <property type="entry name" value="Skp1"/>
    <property type="match status" value="1"/>
</dbReference>
<comment type="similarity">
    <text evidence="2 4">Belongs to the SKP1 family.</text>
</comment>
<accession>A0A5N6RRJ1</accession>
<keyword evidence="8" id="KW-1185">Reference proteome</keyword>
<dbReference type="GO" id="GO:0016567">
    <property type="term" value="P:protein ubiquitination"/>
    <property type="evidence" value="ECO:0007669"/>
    <property type="project" value="UniProtKB-UniRule"/>
</dbReference>
<dbReference type="Gene3D" id="3.30.710.10">
    <property type="entry name" value="Potassium Channel Kv1.1, Chain A"/>
    <property type="match status" value="1"/>
</dbReference>
<dbReference type="AlphaFoldDB" id="A0A5N6RRJ1"/>
<comment type="pathway">
    <text evidence="1 4">Protein modification; protein ubiquitination.</text>
</comment>
<protein>
    <recommendedName>
        <fullName evidence="4">SKP1-like protein</fullName>
    </recommendedName>
</protein>
<evidence type="ECO:0000313" key="8">
    <source>
        <dbReference type="Proteomes" id="UP000327013"/>
    </source>
</evidence>
<keyword evidence="3 4" id="KW-0833">Ubl conjugation pathway</keyword>
<dbReference type="InterPro" id="IPR036296">
    <property type="entry name" value="SKP1-like_dim_sf"/>
</dbReference>
<sequence>MADNGNGNGAKTVKLRTAEGEIVEVEEAVAMELVTVKNFFDDDGITHDTVIPLLNVTSPPLAKVIQYCRRSVEFRAKLTGAFDDEAGQRKVEKERKEFEAEFVSEECNESVKELILAANYLNVKDMLSFLNQVVADRIKNKSVEYVRKFFGIKNDFPPEEEARLREENAWAFVGVDAD</sequence>
<evidence type="ECO:0000259" key="6">
    <source>
        <dbReference type="Pfam" id="PF03931"/>
    </source>
</evidence>
<dbReference type="Pfam" id="PF03931">
    <property type="entry name" value="Skp1_POZ"/>
    <property type="match status" value="1"/>
</dbReference>
<dbReference type="SUPFAM" id="SSF81382">
    <property type="entry name" value="Skp1 dimerisation domain-like"/>
    <property type="match status" value="1"/>
</dbReference>
<feature type="domain" description="SKP1 component dimerisation" evidence="5">
    <location>
        <begin position="124"/>
        <end position="171"/>
    </location>
</feature>
<evidence type="ECO:0000259" key="5">
    <source>
        <dbReference type="Pfam" id="PF01466"/>
    </source>
</evidence>
<dbReference type="EMBL" id="CM017328">
    <property type="protein sequence ID" value="KAE8124527.1"/>
    <property type="molecule type" value="Genomic_DNA"/>
</dbReference>
<feature type="domain" description="SKP1 component POZ" evidence="6">
    <location>
        <begin position="12"/>
        <end position="70"/>
    </location>
</feature>
<dbReference type="InterPro" id="IPR016897">
    <property type="entry name" value="SKP1"/>
</dbReference>
<dbReference type="GO" id="GO:0009867">
    <property type="term" value="P:jasmonic acid mediated signaling pathway"/>
    <property type="evidence" value="ECO:0007669"/>
    <property type="project" value="UniProtKB-ARBA"/>
</dbReference>